<dbReference type="InterPro" id="IPR030949">
    <property type="entry name" value="ECF_S_folate_fam"/>
</dbReference>
<feature type="transmembrane region" description="Helical" evidence="1">
    <location>
        <begin position="52"/>
        <end position="84"/>
    </location>
</feature>
<dbReference type="EMBL" id="JAOQKC010000003">
    <property type="protein sequence ID" value="MCU6695925.1"/>
    <property type="molecule type" value="Genomic_DNA"/>
</dbReference>
<keyword evidence="1" id="KW-1133">Transmembrane helix</keyword>
<feature type="transmembrane region" description="Helical" evidence="1">
    <location>
        <begin position="148"/>
        <end position="171"/>
    </location>
</feature>
<evidence type="ECO:0000256" key="1">
    <source>
        <dbReference type="SAM" id="Phobius"/>
    </source>
</evidence>
<proteinExistence type="predicted"/>
<feature type="transmembrane region" description="Helical" evidence="1">
    <location>
        <begin position="20"/>
        <end position="40"/>
    </location>
</feature>
<protein>
    <submittedName>
        <fullName evidence="2">Folate family ECF transporter S component</fullName>
    </submittedName>
</protein>
<keyword evidence="1" id="KW-0472">Membrane</keyword>
<reference evidence="2 3" key="1">
    <citation type="journal article" date="2021" name="ISME Commun">
        <title>Automated analysis of genomic sequences facilitates high-throughput and comprehensive description of bacteria.</title>
        <authorList>
            <person name="Hitch T.C.A."/>
        </authorList>
    </citation>
    <scope>NUCLEOTIDE SEQUENCE [LARGE SCALE GENOMIC DNA]</scope>
    <source>
        <strain evidence="2 3">Sanger_04</strain>
    </source>
</reference>
<keyword evidence="1" id="KW-0812">Transmembrane</keyword>
<dbReference type="Gene3D" id="1.10.1760.20">
    <property type="match status" value="1"/>
</dbReference>
<dbReference type="NCBIfam" id="TIGR04518">
    <property type="entry name" value="ECF_S_folT_fam"/>
    <property type="match status" value="1"/>
</dbReference>
<name>A0ABT2RUD4_9FIRM</name>
<evidence type="ECO:0000313" key="3">
    <source>
        <dbReference type="Proteomes" id="UP001652461"/>
    </source>
</evidence>
<evidence type="ECO:0000313" key="2">
    <source>
        <dbReference type="EMBL" id="MCU6695925.1"/>
    </source>
</evidence>
<organism evidence="2 3">
    <name type="scientific">Laedolimicola ammoniilytica</name>
    <dbReference type="NCBI Taxonomy" id="2981771"/>
    <lineage>
        <taxon>Bacteria</taxon>
        <taxon>Bacillati</taxon>
        <taxon>Bacillota</taxon>
        <taxon>Clostridia</taxon>
        <taxon>Lachnospirales</taxon>
        <taxon>Lachnospiraceae</taxon>
        <taxon>Laedolimicola</taxon>
    </lineage>
</organism>
<accession>A0ABT2RUD4</accession>
<dbReference type="RefSeq" id="WP_262670624.1">
    <property type="nucleotide sequence ID" value="NZ_JAOQKC010000003.1"/>
</dbReference>
<gene>
    <name evidence="2" type="ORF">OCV63_03310</name>
</gene>
<keyword evidence="3" id="KW-1185">Reference proteome</keyword>
<feature type="transmembrane region" description="Helical" evidence="1">
    <location>
        <begin position="90"/>
        <end position="110"/>
    </location>
</feature>
<feature type="transmembrane region" description="Helical" evidence="1">
    <location>
        <begin position="117"/>
        <end position="142"/>
    </location>
</feature>
<comment type="caution">
    <text evidence="2">The sequence shown here is derived from an EMBL/GenBank/DDBJ whole genome shotgun (WGS) entry which is preliminary data.</text>
</comment>
<dbReference type="Proteomes" id="UP001652461">
    <property type="component" value="Unassembled WGS sequence"/>
</dbReference>
<sequence>MQFFSKDALAFRDQFNNLRKVQSICLCGLFVAAYVALSFFNLKLTPYLEFRFAFLALAAAAAYGGPVMGMTAGIAGDVVSFFAAPQTGPFFPGFTLSYAILGFAFGLILYRSKVTPVRIFVATFFEFVEACTLNTLWLHFMYGMEWKYLFTIRLVKCIVSLGINTVLLFIFMKAFSKIISSVLTPASASRS</sequence>